<dbReference type="Proteomes" id="UP000006727">
    <property type="component" value="Chromosome 19"/>
</dbReference>
<dbReference type="Gramene" id="Pp3c19_18270V3.2">
    <property type="protein sequence ID" value="PAC:32939709.CDS.1"/>
    <property type="gene ID" value="Pp3c19_18270"/>
</dbReference>
<proteinExistence type="predicted"/>
<evidence type="ECO:0000313" key="2">
    <source>
        <dbReference type="EnsemblPlants" id="PAC:32939708.CDS.1"/>
    </source>
</evidence>
<name>A0A2K1IYW1_PHYPA</name>
<dbReference type="Gramene" id="Pp3c19_18270V3.1">
    <property type="protein sequence ID" value="PAC:32939708.CDS.1"/>
    <property type="gene ID" value="Pp3c19_18270"/>
</dbReference>
<evidence type="ECO:0000313" key="3">
    <source>
        <dbReference type="Proteomes" id="UP000006727"/>
    </source>
</evidence>
<gene>
    <name evidence="1" type="ORF">PHYPA_024282</name>
</gene>
<dbReference type="PaxDb" id="3218-PP1S172_71V6.1"/>
<evidence type="ECO:0000313" key="1">
    <source>
        <dbReference type="EMBL" id="PNR34465.1"/>
    </source>
</evidence>
<reference evidence="1 3" key="2">
    <citation type="journal article" date="2018" name="Plant J.">
        <title>The Physcomitrella patens chromosome-scale assembly reveals moss genome structure and evolution.</title>
        <authorList>
            <person name="Lang D."/>
            <person name="Ullrich K.K."/>
            <person name="Murat F."/>
            <person name="Fuchs J."/>
            <person name="Jenkins J."/>
            <person name="Haas F.B."/>
            <person name="Piednoel M."/>
            <person name="Gundlach H."/>
            <person name="Van Bel M."/>
            <person name="Meyberg R."/>
            <person name="Vives C."/>
            <person name="Morata J."/>
            <person name="Symeonidi A."/>
            <person name="Hiss M."/>
            <person name="Muchero W."/>
            <person name="Kamisugi Y."/>
            <person name="Saleh O."/>
            <person name="Blanc G."/>
            <person name="Decker E.L."/>
            <person name="van Gessel N."/>
            <person name="Grimwood J."/>
            <person name="Hayes R.D."/>
            <person name="Graham S.W."/>
            <person name="Gunter L.E."/>
            <person name="McDaniel S.F."/>
            <person name="Hoernstein S.N.W."/>
            <person name="Larsson A."/>
            <person name="Li F.W."/>
            <person name="Perroud P.F."/>
            <person name="Phillips J."/>
            <person name="Ranjan P."/>
            <person name="Rokshar D.S."/>
            <person name="Rothfels C.J."/>
            <person name="Schneider L."/>
            <person name="Shu S."/>
            <person name="Stevenson D.W."/>
            <person name="Thummler F."/>
            <person name="Tillich M."/>
            <person name="Villarreal Aguilar J.C."/>
            <person name="Widiez T."/>
            <person name="Wong G.K."/>
            <person name="Wymore A."/>
            <person name="Zhang Y."/>
            <person name="Zimmer A.D."/>
            <person name="Quatrano R.S."/>
            <person name="Mayer K.F.X."/>
            <person name="Goodstein D."/>
            <person name="Casacuberta J.M."/>
            <person name="Vandepoele K."/>
            <person name="Reski R."/>
            <person name="Cuming A.C."/>
            <person name="Tuskan G.A."/>
            <person name="Maumus F."/>
            <person name="Salse J."/>
            <person name="Schmutz J."/>
            <person name="Rensing S.A."/>
        </authorList>
    </citation>
    <scope>NUCLEOTIDE SEQUENCE [LARGE SCALE GENOMIC DNA]</scope>
    <source>
        <strain evidence="2 3">cv. Gransden 2004</strain>
    </source>
</reference>
<dbReference type="EnsemblPlants" id="Pp3c19_18270V3.2">
    <property type="protein sequence ID" value="PAC:32939709.CDS.1"/>
    <property type="gene ID" value="Pp3c19_18270"/>
</dbReference>
<protein>
    <submittedName>
        <fullName evidence="1 2">Uncharacterized protein</fullName>
    </submittedName>
</protein>
<keyword evidence="3" id="KW-1185">Reference proteome</keyword>
<dbReference type="AlphaFoldDB" id="A0A2K1IYW1"/>
<dbReference type="EnsemblPlants" id="Pp3c19_18270V3.1">
    <property type="protein sequence ID" value="PAC:32939708.CDS.1"/>
    <property type="gene ID" value="Pp3c19_18270"/>
</dbReference>
<sequence>MQKYNVSTRKKILKAFTLMDKHLIYYRITYCPYHVECHNLNYLTILAKVPFLLWNLR</sequence>
<reference evidence="1 3" key="1">
    <citation type="journal article" date="2008" name="Science">
        <title>The Physcomitrella genome reveals evolutionary insights into the conquest of land by plants.</title>
        <authorList>
            <person name="Rensing S."/>
            <person name="Lang D."/>
            <person name="Zimmer A."/>
            <person name="Terry A."/>
            <person name="Salamov A."/>
            <person name="Shapiro H."/>
            <person name="Nishiyama T."/>
            <person name="Perroud P.-F."/>
            <person name="Lindquist E."/>
            <person name="Kamisugi Y."/>
            <person name="Tanahashi T."/>
            <person name="Sakakibara K."/>
            <person name="Fujita T."/>
            <person name="Oishi K."/>
            <person name="Shin-I T."/>
            <person name="Kuroki Y."/>
            <person name="Toyoda A."/>
            <person name="Suzuki Y."/>
            <person name="Hashimoto A."/>
            <person name="Yamaguchi K."/>
            <person name="Sugano A."/>
            <person name="Kohara Y."/>
            <person name="Fujiyama A."/>
            <person name="Anterola A."/>
            <person name="Aoki S."/>
            <person name="Ashton N."/>
            <person name="Barbazuk W.B."/>
            <person name="Barker E."/>
            <person name="Bennetzen J."/>
            <person name="Bezanilla M."/>
            <person name="Blankenship R."/>
            <person name="Cho S.H."/>
            <person name="Dutcher S."/>
            <person name="Estelle M."/>
            <person name="Fawcett J.A."/>
            <person name="Gundlach H."/>
            <person name="Hanada K."/>
            <person name="Heyl A."/>
            <person name="Hicks K.A."/>
            <person name="Hugh J."/>
            <person name="Lohr M."/>
            <person name="Mayer K."/>
            <person name="Melkozernov A."/>
            <person name="Murata T."/>
            <person name="Nelson D."/>
            <person name="Pils B."/>
            <person name="Prigge M."/>
            <person name="Reiss B."/>
            <person name="Renner T."/>
            <person name="Rombauts S."/>
            <person name="Rushton P."/>
            <person name="Sanderfoot A."/>
            <person name="Schween G."/>
            <person name="Shiu S.-H."/>
            <person name="Stueber K."/>
            <person name="Theodoulou F.L."/>
            <person name="Tu H."/>
            <person name="Van de Peer Y."/>
            <person name="Verrier P.J."/>
            <person name="Waters E."/>
            <person name="Wood A."/>
            <person name="Yang L."/>
            <person name="Cove D."/>
            <person name="Cuming A."/>
            <person name="Hasebe M."/>
            <person name="Lucas S."/>
            <person name="Mishler D.B."/>
            <person name="Reski R."/>
            <person name="Grigoriev I."/>
            <person name="Quatrano R.S."/>
            <person name="Boore J.L."/>
        </authorList>
    </citation>
    <scope>NUCLEOTIDE SEQUENCE [LARGE SCALE GENOMIC DNA]</scope>
    <source>
        <strain evidence="2 3">cv. Gransden 2004</strain>
    </source>
</reference>
<organism evidence="1">
    <name type="scientific">Physcomitrium patens</name>
    <name type="common">Spreading-leaved earth moss</name>
    <name type="synonym">Physcomitrella patens</name>
    <dbReference type="NCBI Taxonomy" id="3218"/>
    <lineage>
        <taxon>Eukaryota</taxon>
        <taxon>Viridiplantae</taxon>
        <taxon>Streptophyta</taxon>
        <taxon>Embryophyta</taxon>
        <taxon>Bryophyta</taxon>
        <taxon>Bryophytina</taxon>
        <taxon>Bryopsida</taxon>
        <taxon>Funariidae</taxon>
        <taxon>Funariales</taxon>
        <taxon>Funariaceae</taxon>
        <taxon>Physcomitrium</taxon>
    </lineage>
</organism>
<accession>A0A2K1IYW1</accession>
<dbReference type="InParanoid" id="A0A2K1IYW1"/>
<dbReference type="EMBL" id="ABEU02000019">
    <property type="protein sequence ID" value="PNR34465.1"/>
    <property type="molecule type" value="Genomic_DNA"/>
</dbReference>
<reference evidence="2" key="3">
    <citation type="submission" date="2020-12" db="UniProtKB">
        <authorList>
            <consortium name="EnsemblPlants"/>
        </authorList>
    </citation>
    <scope>IDENTIFICATION</scope>
</reference>